<dbReference type="STRING" id="1150625.Q75_16765"/>
<proteinExistence type="predicted"/>
<evidence type="ECO:0000313" key="1">
    <source>
        <dbReference type="EMBL" id="KUP03974.1"/>
    </source>
</evidence>
<dbReference type="AlphaFoldDB" id="A0A147K3V6"/>
<reference evidence="1 2" key="1">
    <citation type="journal article" date="2016" name="Front. Microbiol.">
        <title>Microevolution Analysis of Bacillus coahuilensis Unveils Differences in Phosphorus Acquisition Strategies and Their Regulation.</title>
        <authorList>
            <person name="Gomez-Lunar Z."/>
            <person name="Hernandez-Gonzalez I."/>
            <person name="Rodriguez-Torres M.D."/>
            <person name="Souza V."/>
            <person name="Olmedo-Alvarez G."/>
        </authorList>
    </citation>
    <scope>NUCLEOTIDE SEQUENCE [LARGE SCALE GENOMIC DNA]</scope>
    <source>
        <strain evidence="2">p1.1.43</strain>
    </source>
</reference>
<protein>
    <submittedName>
        <fullName evidence="1">Uracil-DNA glycosylase</fullName>
    </submittedName>
</protein>
<dbReference type="PATRIC" id="fig|1150625.3.peg.3523"/>
<evidence type="ECO:0000313" key="2">
    <source>
        <dbReference type="Proteomes" id="UP000074108"/>
    </source>
</evidence>
<organism evidence="1 2">
    <name type="scientific">Bacillus coahuilensis p1.1.43</name>
    <dbReference type="NCBI Taxonomy" id="1150625"/>
    <lineage>
        <taxon>Bacteria</taxon>
        <taxon>Bacillati</taxon>
        <taxon>Bacillota</taxon>
        <taxon>Bacilli</taxon>
        <taxon>Bacillales</taxon>
        <taxon>Bacillaceae</taxon>
        <taxon>Bacillus</taxon>
    </lineage>
</organism>
<dbReference type="RefSeq" id="WP_059352054.1">
    <property type="nucleotide sequence ID" value="NZ_LDYG01000057.1"/>
</dbReference>
<dbReference type="Proteomes" id="UP000074108">
    <property type="component" value="Unassembled WGS sequence"/>
</dbReference>
<gene>
    <name evidence="1" type="ORF">Q75_16765</name>
</gene>
<dbReference type="EMBL" id="LDYG01000057">
    <property type="protein sequence ID" value="KUP03974.1"/>
    <property type="molecule type" value="Genomic_DNA"/>
</dbReference>
<keyword evidence="2" id="KW-1185">Reference proteome</keyword>
<sequence>MEKPINCLQCQYFYVTWEQHHPRGCKAHGFKSKQLPSLVVKKASGQACHAFTKKNTVRS</sequence>
<comment type="caution">
    <text evidence="1">The sequence shown here is derived from an EMBL/GenBank/DDBJ whole genome shotgun (WGS) entry which is preliminary data.</text>
</comment>
<dbReference type="OrthoDB" id="9807346at2"/>
<name>A0A147K3V6_9BACI</name>
<accession>A0A147K3V6</accession>